<keyword evidence="2" id="KW-1185">Reference proteome</keyword>
<dbReference type="Proteomes" id="UP000281553">
    <property type="component" value="Unassembled WGS sequence"/>
</dbReference>
<gene>
    <name evidence="1" type="ORF">DILT_LOCUS8954</name>
</gene>
<accession>A0A3P7LQ77</accession>
<reference evidence="1 2" key="1">
    <citation type="submission" date="2018-11" db="EMBL/GenBank/DDBJ databases">
        <authorList>
            <consortium name="Pathogen Informatics"/>
        </authorList>
    </citation>
    <scope>NUCLEOTIDE SEQUENCE [LARGE SCALE GENOMIC DNA]</scope>
</reference>
<proteinExistence type="predicted"/>
<organism evidence="1 2">
    <name type="scientific">Dibothriocephalus latus</name>
    <name type="common">Fish tapeworm</name>
    <name type="synonym">Diphyllobothrium latum</name>
    <dbReference type="NCBI Taxonomy" id="60516"/>
    <lineage>
        <taxon>Eukaryota</taxon>
        <taxon>Metazoa</taxon>
        <taxon>Spiralia</taxon>
        <taxon>Lophotrochozoa</taxon>
        <taxon>Platyhelminthes</taxon>
        <taxon>Cestoda</taxon>
        <taxon>Eucestoda</taxon>
        <taxon>Diphyllobothriidea</taxon>
        <taxon>Diphyllobothriidae</taxon>
        <taxon>Dibothriocephalus</taxon>
    </lineage>
</organism>
<dbReference type="EMBL" id="UYRU01055611">
    <property type="protein sequence ID" value="VDN13123.1"/>
    <property type="molecule type" value="Genomic_DNA"/>
</dbReference>
<dbReference type="OrthoDB" id="10367583at2759"/>
<evidence type="ECO:0000313" key="1">
    <source>
        <dbReference type="EMBL" id="VDN13123.1"/>
    </source>
</evidence>
<evidence type="ECO:0000313" key="2">
    <source>
        <dbReference type="Proteomes" id="UP000281553"/>
    </source>
</evidence>
<sequence>MCFPISGNLSATVYSRSKTGKTASSWRSGESIGLLNNNVAGSKLERGTNFWGTGTQIKESFELRVKARSIAADVLTDVATRLFVDNLLASMDKVQEIALFIGSMLVANKAIRHARARKRLDRDFEEWKKLKGGGKDLSGKYHDWRQAVDMATDSLANAEAKFMRDRLLAPLNEIDLQYQIAAAQVARKATGIARARLITEQRVRALDLKLTNAK</sequence>
<protein>
    <submittedName>
        <fullName evidence="1">Uncharacterized protein</fullName>
    </submittedName>
</protein>
<dbReference type="AlphaFoldDB" id="A0A3P7LQ77"/>
<name>A0A3P7LQ77_DIBLA</name>